<comment type="catalytic activity">
    <reaction evidence="1">
        <text>L-glutamyl-tRNA(Gln) + L-glutamine + ATP + H2O = L-glutaminyl-tRNA(Gln) + L-glutamate + ADP + phosphate + H(+)</text>
        <dbReference type="Rhea" id="RHEA:17521"/>
        <dbReference type="Rhea" id="RHEA-COMP:9681"/>
        <dbReference type="Rhea" id="RHEA-COMP:9684"/>
        <dbReference type="ChEBI" id="CHEBI:15377"/>
        <dbReference type="ChEBI" id="CHEBI:15378"/>
        <dbReference type="ChEBI" id="CHEBI:29985"/>
        <dbReference type="ChEBI" id="CHEBI:30616"/>
        <dbReference type="ChEBI" id="CHEBI:43474"/>
        <dbReference type="ChEBI" id="CHEBI:58359"/>
        <dbReference type="ChEBI" id="CHEBI:78520"/>
        <dbReference type="ChEBI" id="CHEBI:78521"/>
        <dbReference type="ChEBI" id="CHEBI:456216"/>
    </reaction>
</comment>
<dbReference type="NCBIfam" id="TIGR00135">
    <property type="entry name" value="gatC"/>
    <property type="match status" value="1"/>
</dbReference>
<dbReference type="GO" id="GO:0006450">
    <property type="term" value="P:regulation of translational fidelity"/>
    <property type="evidence" value="ECO:0007669"/>
    <property type="project" value="InterPro"/>
</dbReference>
<dbReference type="GO" id="GO:0032543">
    <property type="term" value="P:mitochondrial translation"/>
    <property type="evidence" value="ECO:0007669"/>
    <property type="project" value="UniProtKB-UniRule"/>
</dbReference>
<evidence type="ECO:0000313" key="3">
    <source>
        <dbReference type="Proteomes" id="UP001174909"/>
    </source>
</evidence>
<dbReference type="Pfam" id="PF02686">
    <property type="entry name" value="GatC"/>
    <property type="match status" value="1"/>
</dbReference>
<evidence type="ECO:0000313" key="2">
    <source>
        <dbReference type="EMBL" id="CAI8041346.1"/>
    </source>
</evidence>
<dbReference type="EC" id="6.3.5.-" evidence="1"/>
<dbReference type="EMBL" id="CASHTH010003182">
    <property type="protein sequence ID" value="CAI8041346.1"/>
    <property type="molecule type" value="Genomic_DNA"/>
</dbReference>
<keyword evidence="1" id="KW-0496">Mitochondrion</keyword>
<dbReference type="InterPro" id="IPR036113">
    <property type="entry name" value="Asp/Glu-ADT_sf_sub_c"/>
</dbReference>
<sequence>MPIDRDQVEHIAALARIALTDAEKEAFARQLSDILDQFEVLQTLDTAGVEPTAHVAGLDTVLRDDEPADSLDAEDTLLNAPRRRGDLFQVRAVLDE</sequence>
<keyword evidence="3" id="KW-1185">Reference proteome</keyword>
<dbReference type="GO" id="GO:0050567">
    <property type="term" value="F:glutaminyl-tRNA synthase (glutamine-hydrolyzing) activity"/>
    <property type="evidence" value="ECO:0007669"/>
    <property type="project" value="UniProtKB-UniRule"/>
</dbReference>
<dbReference type="HAMAP" id="MF_00122">
    <property type="entry name" value="GatC"/>
    <property type="match status" value="1"/>
</dbReference>
<dbReference type="PANTHER" id="PTHR15004:SF0">
    <property type="entry name" value="GLUTAMYL-TRNA(GLN) AMIDOTRANSFERASE SUBUNIT C, MITOCHONDRIAL"/>
    <property type="match status" value="1"/>
</dbReference>
<accession>A0AA35T6R0</accession>
<gene>
    <name evidence="2" type="ORF">GBAR_LOCUS22996</name>
</gene>
<comment type="caution">
    <text evidence="2">The sequence shown here is derived from an EMBL/GenBank/DDBJ whole genome shotgun (WGS) entry which is preliminary data.</text>
</comment>
<comment type="function">
    <text evidence="1">Allows the formation of correctly charged Gln-tRNA(Gln) through the transamidation of misacylated Glu-tRNA(Gln) in the mitochondria. The reaction takes place in the presence of glutamine and ATP through an activated gamma-phospho-Glu-tRNA(Gln).</text>
</comment>
<dbReference type="GO" id="GO:0030956">
    <property type="term" value="C:glutamyl-tRNA(Gln) amidotransferase complex"/>
    <property type="evidence" value="ECO:0007669"/>
    <property type="project" value="UniProtKB-UniRule"/>
</dbReference>
<dbReference type="Gene3D" id="1.10.20.60">
    <property type="entry name" value="Glu-tRNAGln amidotransferase C subunit, N-terminal domain"/>
    <property type="match status" value="1"/>
</dbReference>
<comment type="subunit">
    <text evidence="1">Subunit of the heterotrimeric GatCAB amidotransferase (AdT) complex, composed of A, B and C subunits.</text>
</comment>
<dbReference type="SUPFAM" id="SSF141000">
    <property type="entry name" value="Glu-tRNAGln amidotransferase C subunit"/>
    <property type="match status" value="1"/>
</dbReference>
<keyword evidence="1" id="KW-0648">Protein biosynthesis</keyword>
<proteinExistence type="inferred from homology"/>
<keyword evidence="1" id="KW-0436">Ligase</keyword>
<reference evidence="2" key="1">
    <citation type="submission" date="2023-03" db="EMBL/GenBank/DDBJ databases">
        <authorList>
            <person name="Steffen K."/>
            <person name="Cardenas P."/>
        </authorList>
    </citation>
    <scope>NUCLEOTIDE SEQUENCE</scope>
</reference>
<dbReference type="Proteomes" id="UP001174909">
    <property type="component" value="Unassembled WGS sequence"/>
</dbReference>
<name>A0AA35T6R0_GEOBA</name>
<comment type="subcellular location">
    <subcellularLocation>
        <location evidence="1">Mitochondrion</location>
    </subcellularLocation>
</comment>
<dbReference type="GO" id="GO:0005739">
    <property type="term" value="C:mitochondrion"/>
    <property type="evidence" value="ECO:0007669"/>
    <property type="project" value="UniProtKB-SubCell"/>
</dbReference>
<dbReference type="InterPro" id="IPR003837">
    <property type="entry name" value="GatC"/>
</dbReference>
<organism evidence="2 3">
    <name type="scientific">Geodia barretti</name>
    <name type="common">Barrett's horny sponge</name>
    <dbReference type="NCBI Taxonomy" id="519541"/>
    <lineage>
        <taxon>Eukaryota</taxon>
        <taxon>Metazoa</taxon>
        <taxon>Porifera</taxon>
        <taxon>Demospongiae</taxon>
        <taxon>Heteroscleromorpha</taxon>
        <taxon>Tetractinellida</taxon>
        <taxon>Astrophorina</taxon>
        <taxon>Geodiidae</taxon>
        <taxon>Geodia</taxon>
    </lineage>
</organism>
<protein>
    <recommendedName>
        <fullName evidence="1">Glutamyl-tRNA(Gln) amidotransferase subunit C, mitochondrial</fullName>
        <shortName evidence="1">Glu-AdT subunit C</shortName>
        <ecNumber evidence="1">6.3.5.-</ecNumber>
    </recommendedName>
</protein>
<dbReference type="GO" id="GO:0005524">
    <property type="term" value="F:ATP binding"/>
    <property type="evidence" value="ECO:0007669"/>
    <property type="project" value="UniProtKB-KW"/>
</dbReference>
<keyword evidence="1" id="KW-0547">Nucleotide-binding</keyword>
<dbReference type="PANTHER" id="PTHR15004">
    <property type="entry name" value="GLUTAMYL-TRNA(GLN) AMIDOTRANSFERASE SUBUNIT C, MITOCHONDRIAL"/>
    <property type="match status" value="1"/>
</dbReference>
<evidence type="ECO:0000256" key="1">
    <source>
        <dbReference type="HAMAP-Rule" id="MF_03149"/>
    </source>
</evidence>
<dbReference type="AlphaFoldDB" id="A0AA35T6R0"/>
<dbReference type="GO" id="GO:0070681">
    <property type="term" value="P:glutaminyl-tRNAGln biosynthesis via transamidation"/>
    <property type="evidence" value="ECO:0007669"/>
    <property type="project" value="UniProtKB-UniRule"/>
</dbReference>
<comment type="similarity">
    <text evidence="1">Belongs to the GatC family.</text>
</comment>
<keyword evidence="1" id="KW-0067">ATP-binding</keyword>